<reference evidence="1" key="2">
    <citation type="journal article" date="2015" name="Data Brief">
        <title>Shoot transcriptome of the giant reed, Arundo donax.</title>
        <authorList>
            <person name="Barrero R.A."/>
            <person name="Guerrero F.D."/>
            <person name="Moolhuijzen P."/>
            <person name="Goolsby J.A."/>
            <person name="Tidwell J."/>
            <person name="Bellgard S.E."/>
            <person name="Bellgard M.I."/>
        </authorList>
    </citation>
    <scope>NUCLEOTIDE SEQUENCE</scope>
    <source>
        <tissue evidence="1">Shoot tissue taken approximately 20 cm above the soil surface</tissue>
    </source>
</reference>
<protein>
    <submittedName>
        <fullName evidence="1">Uncharacterized protein</fullName>
    </submittedName>
</protein>
<proteinExistence type="predicted"/>
<sequence length="45" mass="5121">MLCQTAPHIPVCSMDTALWDSGKRQLEFSNKCPEMVKDLMLLLII</sequence>
<dbReference type="AlphaFoldDB" id="A0A0A9HWH2"/>
<reference evidence="1" key="1">
    <citation type="submission" date="2014-09" db="EMBL/GenBank/DDBJ databases">
        <authorList>
            <person name="Magalhaes I.L.F."/>
            <person name="Oliveira U."/>
            <person name="Santos F.R."/>
            <person name="Vidigal T.H.D.A."/>
            <person name="Brescovit A.D."/>
            <person name="Santos A.J."/>
        </authorList>
    </citation>
    <scope>NUCLEOTIDE SEQUENCE</scope>
    <source>
        <tissue evidence="1">Shoot tissue taken approximately 20 cm above the soil surface</tissue>
    </source>
</reference>
<evidence type="ECO:0000313" key="1">
    <source>
        <dbReference type="EMBL" id="JAE39241.1"/>
    </source>
</evidence>
<organism evidence="1">
    <name type="scientific">Arundo donax</name>
    <name type="common">Giant reed</name>
    <name type="synonym">Donax arundinaceus</name>
    <dbReference type="NCBI Taxonomy" id="35708"/>
    <lineage>
        <taxon>Eukaryota</taxon>
        <taxon>Viridiplantae</taxon>
        <taxon>Streptophyta</taxon>
        <taxon>Embryophyta</taxon>
        <taxon>Tracheophyta</taxon>
        <taxon>Spermatophyta</taxon>
        <taxon>Magnoliopsida</taxon>
        <taxon>Liliopsida</taxon>
        <taxon>Poales</taxon>
        <taxon>Poaceae</taxon>
        <taxon>PACMAD clade</taxon>
        <taxon>Arundinoideae</taxon>
        <taxon>Arundineae</taxon>
        <taxon>Arundo</taxon>
    </lineage>
</organism>
<accession>A0A0A9HWH2</accession>
<dbReference type="EMBL" id="GBRH01158655">
    <property type="protein sequence ID" value="JAE39241.1"/>
    <property type="molecule type" value="Transcribed_RNA"/>
</dbReference>
<name>A0A0A9HWH2_ARUDO</name>